<accession>A0A0K3CNV1</accession>
<evidence type="ECO:0000256" key="1">
    <source>
        <dbReference type="ARBA" id="ARBA00022664"/>
    </source>
</evidence>
<keyword evidence="5" id="KW-1185">Reference proteome</keyword>
<dbReference type="GO" id="GO:0048024">
    <property type="term" value="P:regulation of mRNA splicing, via spliceosome"/>
    <property type="evidence" value="ECO:0007669"/>
    <property type="project" value="TreeGrafter"/>
</dbReference>
<dbReference type="PROSITE" id="PS51025">
    <property type="entry name" value="PWI"/>
    <property type="match status" value="1"/>
</dbReference>
<dbReference type="SMART" id="SM00311">
    <property type="entry name" value="PWI"/>
    <property type="match status" value="1"/>
</dbReference>
<feature type="compositionally biased region" description="Gly residues" evidence="2">
    <location>
        <begin position="190"/>
        <end position="200"/>
    </location>
</feature>
<feature type="domain" description="PWI" evidence="3">
    <location>
        <begin position="27"/>
        <end position="128"/>
    </location>
</feature>
<dbReference type="GO" id="GO:0005681">
    <property type="term" value="C:spliceosomal complex"/>
    <property type="evidence" value="ECO:0007669"/>
    <property type="project" value="TreeGrafter"/>
</dbReference>
<dbReference type="InterPro" id="IPR052225">
    <property type="entry name" value="Ser/Arg_repetitive_matrix"/>
</dbReference>
<dbReference type="InterPro" id="IPR036483">
    <property type="entry name" value="PWI_dom_sf"/>
</dbReference>
<keyword evidence="1" id="KW-0507">mRNA processing</keyword>
<feature type="region of interest" description="Disordered" evidence="2">
    <location>
        <begin position="130"/>
        <end position="247"/>
    </location>
</feature>
<feature type="compositionally biased region" description="Basic and acidic residues" evidence="2">
    <location>
        <begin position="215"/>
        <end position="247"/>
    </location>
</feature>
<evidence type="ECO:0000313" key="5">
    <source>
        <dbReference type="Proteomes" id="UP000199069"/>
    </source>
</evidence>
<evidence type="ECO:0000256" key="2">
    <source>
        <dbReference type="SAM" id="MobiDB-lite"/>
    </source>
</evidence>
<reference evidence="4 5" key="1">
    <citation type="submission" date="2015-07" db="EMBL/GenBank/DDBJ databases">
        <authorList>
            <person name="Cajimat M.N.B."/>
            <person name="Milazzo M.L."/>
            <person name="Fulhorst C.F."/>
        </authorList>
    </citation>
    <scope>NUCLEOTIDE SEQUENCE [LARGE SCALE GENOMIC DNA]</scope>
    <source>
        <strain evidence="4">Single colony</strain>
    </source>
</reference>
<name>A0A0K3CNV1_RHOTO</name>
<organism evidence="4 5">
    <name type="scientific">Rhodotorula toruloides</name>
    <name type="common">Yeast</name>
    <name type="synonym">Rhodosporidium toruloides</name>
    <dbReference type="NCBI Taxonomy" id="5286"/>
    <lineage>
        <taxon>Eukaryota</taxon>
        <taxon>Fungi</taxon>
        <taxon>Dikarya</taxon>
        <taxon>Basidiomycota</taxon>
        <taxon>Pucciniomycotina</taxon>
        <taxon>Microbotryomycetes</taxon>
        <taxon>Sporidiobolales</taxon>
        <taxon>Sporidiobolaceae</taxon>
        <taxon>Rhodotorula</taxon>
    </lineage>
</organism>
<dbReference type="EMBL" id="CWKI01000016">
    <property type="protein sequence ID" value="CTR11279.1"/>
    <property type="molecule type" value="Genomic_DNA"/>
</dbReference>
<evidence type="ECO:0000259" key="3">
    <source>
        <dbReference type="PROSITE" id="PS51025"/>
    </source>
</evidence>
<protein>
    <submittedName>
        <fullName evidence="4">FGENESH: predicted gene_16.166 protein</fullName>
    </submittedName>
</protein>
<dbReference type="STRING" id="5286.A0A0K3CNV1"/>
<dbReference type="SUPFAM" id="SSF101233">
    <property type="entry name" value="PWI domain"/>
    <property type="match status" value="1"/>
</dbReference>
<dbReference type="Gene3D" id="1.20.1390.10">
    <property type="entry name" value="PWI domain"/>
    <property type="match status" value="1"/>
</dbReference>
<feature type="compositionally biased region" description="Gly residues" evidence="2">
    <location>
        <begin position="163"/>
        <end position="178"/>
    </location>
</feature>
<dbReference type="OMA" id="HNEIDPG"/>
<dbReference type="Pfam" id="PF01480">
    <property type="entry name" value="PWI"/>
    <property type="match status" value="1"/>
</dbReference>
<evidence type="ECO:0000313" key="4">
    <source>
        <dbReference type="EMBL" id="CTR11279.1"/>
    </source>
</evidence>
<dbReference type="InterPro" id="IPR002483">
    <property type="entry name" value="PWI_dom"/>
</dbReference>
<dbReference type="GO" id="GO:0003723">
    <property type="term" value="F:RNA binding"/>
    <property type="evidence" value="ECO:0007669"/>
    <property type="project" value="TreeGrafter"/>
</dbReference>
<dbReference type="PANTHER" id="PTHR23148:SF0">
    <property type="entry name" value="SERINE_ARGININE REPETITIVE MATRIX PROTEIN 1"/>
    <property type="match status" value="1"/>
</dbReference>
<feature type="compositionally biased region" description="Low complexity" evidence="2">
    <location>
        <begin position="201"/>
        <end position="210"/>
    </location>
</feature>
<feature type="compositionally biased region" description="Basic and acidic residues" evidence="2">
    <location>
        <begin position="180"/>
        <end position="189"/>
    </location>
</feature>
<feature type="compositionally biased region" description="Basic and acidic residues" evidence="2">
    <location>
        <begin position="130"/>
        <end position="162"/>
    </location>
</feature>
<dbReference type="PANTHER" id="PTHR23148">
    <property type="entry name" value="SERINE/ARGININE REGULATED NUCLEAR MATRIX PROTEIN"/>
    <property type="match status" value="1"/>
</dbReference>
<sequence>MGSNFFRGTSLDQDPRFKDKQSALLRKTQFPPSFDTKVDMRKVEMGVMKPWITKKVIELLGFEDDVLIEYIYSLLEDPENPVVDGKNMQILLTGFLESKTAAFMNHLWDLLLSAQSNPLRVPTELLEEKKREMREREQQEALRRRQEERMDEVRRSERENRRGPGGGGRGGYGGGGPPGRFDDRRDEGYRGGGGGGGYGGPPRDAGYGPRASRGGYRDDYGDRNQESELKEKLLRKKIEASRRSSQQ</sequence>
<proteinExistence type="predicted"/>
<dbReference type="AlphaFoldDB" id="A0A0K3CNV1"/>
<dbReference type="GO" id="GO:0006397">
    <property type="term" value="P:mRNA processing"/>
    <property type="evidence" value="ECO:0007669"/>
    <property type="project" value="UniProtKB-KW"/>
</dbReference>
<gene>
    <name evidence="4" type="primary">FGENESH: predicted gene_16.166</name>
    <name evidence="4" type="ORF">BN2166_0071400</name>
</gene>
<dbReference type="Proteomes" id="UP000199069">
    <property type="component" value="Unassembled WGS sequence"/>
</dbReference>